<feature type="region of interest" description="Disordered" evidence="1">
    <location>
        <begin position="1"/>
        <end position="23"/>
    </location>
</feature>
<reference evidence="6" key="1">
    <citation type="submission" date="2020-05" db="EMBL/GenBank/DDBJ databases">
        <authorList>
            <person name="Chiriac C."/>
            <person name="Salcher M."/>
            <person name="Ghai R."/>
            <person name="Kavagutti S V."/>
        </authorList>
    </citation>
    <scope>NUCLEOTIDE SEQUENCE</scope>
</reference>
<keyword evidence="2" id="KW-1133">Transmembrane helix</keyword>
<keyword evidence="2" id="KW-0812">Transmembrane</keyword>
<sequence length="62" mass="6858">MGSSGGKPRKPKQHKLPKVGSPENLDYDIKMKQKEAFGGWPIVLVMGILVLGFFAWIVFTAL</sequence>
<evidence type="ECO:0000313" key="9">
    <source>
        <dbReference type="EMBL" id="CAB5026680.1"/>
    </source>
</evidence>
<evidence type="ECO:0000313" key="8">
    <source>
        <dbReference type="EMBL" id="CAB4967840.1"/>
    </source>
</evidence>
<feature type="transmembrane region" description="Helical" evidence="2">
    <location>
        <begin position="37"/>
        <end position="59"/>
    </location>
</feature>
<evidence type="ECO:0000313" key="5">
    <source>
        <dbReference type="EMBL" id="CAB4738062.1"/>
    </source>
</evidence>
<accession>A0A6J6XBJ6</accession>
<dbReference type="EMBL" id="CAEZSF010000047">
    <property type="protein sequence ID" value="CAB4534957.1"/>
    <property type="molecule type" value="Genomic_DNA"/>
</dbReference>
<keyword evidence="2" id="KW-0472">Membrane</keyword>
<dbReference type="EMBL" id="CAFBOG010000001">
    <property type="protein sequence ID" value="CAB4967840.1"/>
    <property type="molecule type" value="Genomic_DNA"/>
</dbReference>
<proteinExistence type="predicted"/>
<dbReference type="EMBL" id="CAFBPW010000016">
    <property type="protein sequence ID" value="CAB5026680.1"/>
    <property type="molecule type" value="Genomic_DNA"/>
</dbReference>
<evidence type="ECO:0000313" key="3">
    <source>
        <dbReference type="EMBL" id="CAB4534957.1"/>
    </source>
</evidence>
<dbReference type="EMBL" id="CAFAAQ010000003">
    <property type="protein sequence ID" value="CAB4793555.1"/>
    <property type="molecule type" value="Genomic_DNA"/>
</dbReference>
<dbReference type="EMBL" id="CAEZYU010000029">
    <property type="protein sequence ID" value="CAB4738062.1"/>
    <property type="molecule type" value="Genomic_DNA"/>
</dbReference>
<gene>
    <name evidence="3" type="ORF">UFOPK1358_00671</name>
    <name evidence="4" type="ORF">UFOPK2582_00986</name>
    <name evidence="5" type="ORF">UFOPK2766_00837</name>
    <name evidence="6" type="ORF">UFOPK3046_00080</name>
    <name evidence="7" type="ORF">UFOPK3519_00682</name>
    <name evidence="8" type="ORF">UFOPK3914_00016</name>
    <name evidence="9" type="ORF">UFOPK4173_00266</name>
    <name evidence="10" type="ORF">UFOPK4354_00398</name>
</gene>
<feature type="compositionally biased region" description="Basic residues" evidence="1">
    <location>
        <begin position="7"/>
        <end position="17"/>
    </location>
</feature>
<dbReference type="EMBL" id="CAEZXS010000109">
    <property type="protein sequence ID" value="CAB4701937.1"/>
    <property type="molecule type" value="Genomic_DNA"/>
</dbReference>
<name>A0A6J6XBJ6_9ZZZZ</name>
<evidence type="ECO:0000313" key="4">
    <source>
        <dbReference type="EMBL" id="CAB4701937.1"/>
    </source>
</evidence>
<dbReference type="EMBL" id="CAFBMG010000039">
    <property type="protein sequence ID" value="CAB4897787.1"/>
    <property type="molecule type" value="Genomic_DNA"/>
</dbReference>
<protein>
    <submittedName>
        <fullName evidence="6">Unannotated protein</fullName>
    </submittedName>
</protein>
<evidence type="ECO:0000313" key="6">
    <source>
        <dbReference type="EMBL" id="CAB4793555.1"/>
    </source>
</evidence>
<evidence type="ECO:0000256" key="2">
    <source>
        <dbReference type="SAM" id="Phobius"/>
    </source>
</evidence>
<organism evidence="6">
    <name type="scientific">freshwater metagenome</name>
    <dbReference type="NCBI Taxonomy" id="449393"/>
    <lineage>
        <taxon>unclassified sequences</taxon>
        <taxon>metagenomes</taxon>
        <taxon>ecological metagenomes</taxon>
    </lineage>
</organism>
<evidence type="ECO:0000256" key="1">
    <source>
        <dbReference type="SAM" id="MobiDB-lite"/>
    </source>
</evidence>
<dbReference type="AlphaFoldDB" id="A0A6J6XBJ6"/>
<dbReference type="EMBL" id="CAFBQW010000028">
    <property type="protein sequence ID" value="CAB5063182.1"/>
    <property type="molecule type" value="Genomic_DNA"/>
</dbReference>
<evidence type="ECO:0000313" key="7">
    <source>
        <dbReference type="EMBL" id="CAB4897787.1"/>
    </source>
</evidence>
<evidence type="ECO:0000313" key="10">
    <source>
        <dbReference type="EMBL" id="CAB5063182.1"/>
    </source>
</evidence>